<evidence type="ECO:0000256" key="15">
    <source>
        <dbReference type="SAM" id="SignalP"/>
    </source>
</evidence>
<dbReference type="PANTHER" id="PTHR11705:SF123">
    <property type="entry name" value="PEPTIDASE M14 CARBOXYPEPTIDASE A DOMAIN-CONTAINING PROTEIN-RELATED"/>
    <property type="match status" value="1"/>
</dbReference>
<dbReference type="eggNOG" id="KOG2650">
    <property type="taxonomic scope" value="Eukaryota"/>
</dbReference>
<dbReference type="GO" id="GO:0004181">
    <property type="term" value="F:metallocarboxypeptidase activity"/>
    <property type="evidence" value="ECO:0007669"/>
    <property type="project" value="InterPro"/>
</dbReference>
<name>W5J3H6_ANODA</name>
<keyword evidence="19" id="KW-1185">Reference proteome</keyword>
<organism evidence="17">
    <name type="scientific">Anopheles darlingi</name>
    <name type="common">Mosquito</name>
    <dbReference type="NCBI Taxonomy" id="43151"/>
    <lineage>
        <taxon>Eukaryota</taxon>
        <taxon>Metazoa</taxon>
        <taxon>Ecdysozoa</taxon>
        <taxon>Arthropoda</taxon>
        <taxon>Hexapoda</taxon>
        <taxon>Insecta</taxon>
        <taxon>Pterygota</taxon>
        <taxon>Neoptera</taxon>
        <taxon>Endopterygota</taxon>
        <taxon>Diptera</taxon>
        <taxon>Nematocera</taxon>
        <taxon>Culicoidea</taxon>
        <taxon>Culicidae</taxon>
        <taxon>Anophelinae</taxon>
        <taxon>Anopheles</taxon>
    </lineage>
</organism>
<keyword evidence="5 17" id="KW-0121">Carboxypeptidase</keyword>
<dbReference type="GO" id="GO:0005615">
    <property type="term" value="C:extracellular space"/>
    <property type="evidence" value="ECO:0007669"/>
    <property type="project" value="TreeGrafter"/>
</dbReference>
<dbReference type="PRINTS" id="PR00765">
    <property type="entry name" value="CRBOXYPTASEA"/>
</dbReference>
<evidence type="ECO:0000256" key="10">
    <source>
        <dbReference type="ARBA" id="ARBA00022833"/>
    </source>
</evidence>
<dbReference type="InterPro" id="IPR057246">
    <property type="entry name" value="CARBOXYPEPT_ZN_1"/>
</dbReference>
<evidence type="ECO:0000313" key="19">
    <source>
        <dbReference type="Proteomes" id="UP000000673"/>
    </source>
</evidence>
<evidence type="ECO:0000256" key="2">
    <source>
        <dbReference type="ARBA" id="ARBA00004613"/>
    </source>
</evidence>
<dbReference type="GO" id="GO:0006508">
    <property type="term" value="P:proteolysis"/>
    <property type="evidence" value="ECO:0007669"/>
    <property type="project" value="UniProtKB-KW"/>
</dbReference>
<dbReference type="OMA" id="DWAYSEL"/>
<keyword evidence="6" id="KW-0645">Protease</keyword>
<feature type="active site" description="Proton donor/acceptor" evidence="14">
    <location>
        <position position="375"/>
    </location>
</feature>
<evidence type="ECO:0000256" key="13">
    <source>
        <dbReference type="ARBA" id="ARBA00057299"/>
    </source>
</evidence>
<protein>
    <submittedName>
        <fullName evidence="17">Zinc carboxypeptidase</fullName>
    </submittedName>
</protein>
<dbReference type="CDD" id="cd03860">
    <property type="entry name" value="M14_CP_A-B_like"/>
    <property type="match status" value="1"/>
</dbReference>
<sequence>MGILLLSILFAVAASGELVRYDNYRLYRVEIDTSGQLQSLQQLELYPDGFIFLDSPLHVRKNVSLLVPPNKLADYEQLVQKLELRSESISNNFQAILDAENPPRKHRSQTDGFGWDEYQTLEDIYLWLDSLVVQYPSILSIQSIGKSYEGRDMQLVKLSHQSGNPGIFIEANIHAREWITSATATWLLNELLSSQDPDVQDLATNYDWYILPIANPDGFHYTKTTNRLWRKNRKPQNVLCAGTDLNRNFPYHWMEGGASQVPCNDIYAGPQPASEIETQNTIAFYETIVDKIELHLQFHSYGQYILLPYGYQDAGYPDNYSDQMAIAKAAASGFASRYNTQYTFGTIADVLYVDSGSTTDWTHGYHKTPLSMCFEFRDNGPYGFVLPADQIIPNSEETLDALIAMIAEAKTMGYLQRQQK</sequence>
<evidence type="ECO:0000256" key="6">
    <source>
        <dbReference type="ARBA" id="ARBA00022670"/>
    </source>
</evidence>
<dbReference type="EMBL" id="ADMH02002111">
    <property type="protein sequence ID" value="ETN58892.1"/>
    <property type="molecule type" value="Genomic_DNA"/>
</dbReference>
<dbReference type="Pfam" id="PF00246">
    <property type="entry name" value="Peptidase_M14"/>
    <property type="match status" value="1"/>
</dbReference>
<evidence type="ECO:0000313" key="18">
    <source>
        <dbReference type="EnsemblMetazoa" id="ADAC009538-PA"/>
    </source>
</evidence>
<evidence type="ECO:0000256" key="14">
    <source>
        <dbReference type="PROSITE-ProRule" id="PRU01379"/>
    </source>
</evidence>
<evidence type="ECO:0000256" key="11">
    <source>
        <dbReference type="ARBA" id="ARBA00023049"/>
    </source>
</evidence>
<dbReference type="InterPro" id="IPR003146">
    <property type="entry name" value="M14A_act_pep"/>
</dbReference>
<keyword evidence="4" id="KW-0964">Secreted</keyword>
<evidence type="ECO:0000256" key="9">
    <source>
        <dbReference type="ARBA" id="ARBA00022801"/>
    </source>
</evidence>
<dbReference type="PANTHER" id="PTHR11705">
    <property type="entry name" value="PROTEASE FAMILY M14 CARBOXYPEPTIDASE A,B"/>
    <property type="match status" value="1"/>
</dbReference>
<gene>
    <name evidence="17" type="ORF">AND_009538</name>
</gene>
<evidence type="ECO:0000313" key="17">
    <source>
        <dbReference type="EMBL" id="ETN58892.1"/>
    </source>
</evidence>
<comment type="function">
    <text evidence="13">Involved in the digestion of the blood meal.</text>
</comment>
<evidence type="ECO:0000256" key="8">
    <source>
        <dbReference type="ARBA" id="ARBA00022729"/>
    </source>
</evidence>
<keyword evidence="8 15" id="KW-0732">Signal</keyword>
<evidence type="ECO:0000256" key="12">
    <source>
        <dbReference type="ARBA" id="ARBA00023157"/>
    </source>
</evidence>
<dbReference type="SMART" id="SM00631">
    <property type="entry name" value="Zn_pept"/>
    <property type="match status" value="1"/>
</dbReference>
<dbReference type="VEuPathDB" id="VectorBase:ADAR2_010137"/>
<feature type="chain" id="PRO_5010154830" evidence="15">
    <location>
        <begin position="17"/>
        <end position="420"/>
    </location>
</feature>
<feature type="domain" description="Peptidase M14" evidence="16">
    <location>
        <begin position="117"/>
        <end position="409"/>
    </location>
</feature>
<reference evidence="17" key="2">
    <citation type="submission" date="2010-05" db="EMBL/GenBank/DDBJ databases">
        <authorList>
            <person name="Almeida L.G."/>
            <person name="Nicolas M.F."/>
            <person name="Souza R.C."/>
            <person name="Vasconcelos A.T.R."/>
        </authorList>
    </citation>
    <scope>NUCLEOTIDE SEQUENCE</scope>
</reference>
<feature type="signal peptide" evidence="15">
    <location>
        <begin position="1"/>
        <end position="16"/>
    </location>
</feature>
<dbReference type="InterPro" id="IPR000834">
    <property type="entry name" value="Peptidase_M14"/>
</dbReference>
<evidence type="ECO:0000259" key="16">
    <source>
        <dbReference type="PROSITE" id="PS52035"/>
    </source>
</evidence>
<dbReference type="Gene3D" id="3.30.70.340">
    <property type="entry name" value="Metallocarboxypeptidase-like"/>
    <property type="match status" value="1"/>
</dbReference>
<reference evidence="17" key="3">
    <citation type="journal article" date="2013" name="Nucleic Acids Res.">
        <title>The genome of Anopheles darlingi, the main neotropical malaria vector.</title>
        <authorList>
            <person name="Marinotti O."/>
            <person name="Cerqueira G.C."/>
            <person name="de Almeida L.G."/>
            <person name="Ferro M.I."/>
            <person name="Loreto E.L."/>
            <person name="Zaha A."/>
            <person name="Teixeira S.M."/>
            <person name="Wespiser A.R."/>
            <person name="Almeida E Silva A."/>
            <person name="Schlindwein A.D."/>
            <person name="Pacheco A.C."/>
            <person name="Silva A.L."/>
            <person name="Graveley B.R."/>
            <person name="Walenz B.P."/>
            <person name="Lima Bde A."/>
            <person name="Ribeiro C.A."/>
            <person name="Nunes-Silva C.G."/>
            <person name="de Carvalho C.R."/>
            <person name="Soares C.M."/>
            <person name="de Menezes C.B."/>
            <person name="Matiolli C."/>
            <person name="Caffrey D."/>
            <person name="Araujo D.A."/>
            <person name="de Oliveira D.M."/>
            <person name="Golenbock D."/>
            <person name="Grisard E.C."/>
            <person name="Fantinatti-Garboggini F."/>
            <person name="de Carvalho F.M."/>
            <person name="Barcellos F.G."/>
            <person name="Prosdocimi F."/>
            <person name="May G."/>
            <person name="Azevedo Junior G.M."/>
            <person name="Guimaraes G.M."/>
            <person name="Goldman G.H."/>
            <person name="Padilha I.Q."/>
            <person name="Batista Jda S."/>
            <person name="Ferro J.A."/>
            <person name="Ribeiro J.M."/>
            <person name="Fietto J.L."/>
            <person name="Dabbas K.M."/>
            <person name="Cerdeira L."/>
            <person name="Agnez-Lima L.F."/>
            <person name="Brocchi M."/>
            <person name="de Carvalho M.O."/>
            <person name="Teixeira Mde M."/>
            <person name="Diniz Maia Mde M."/>
            <person name="Goldman M.H."/>
            <person name="Cruz Schneider M.P."/>
            <person name="Felipe M.S."/>
            <person name="Hungria M."/>
            <person name="Nicolas M.F."/>
            <person name="Pereira M."/>
            <person name="Montes M.A."/>
            <person name="Cantao M.E."/>
            <person name="Vincentz M."/>
            <person name="Rafael M.S."/>
            <person name="Silverman N."/>
            <person name="Stoco P.H."/>
            <person name="Souza R.C."/>
            <person name="Vicentini R."/>
            <person name="Gazzinelli R.T."/>
            <person name="Neves Rde O."/>
            <person name="Silva R."/>
            <person name="Astolfi-Filho S."/>
            <person name="Maciel T.E."/>
            <person name="Urmenyi T.P."/>
            <person name="Tadei W.P."/>
            <person name="Camargo E.P."/>
            <person name="de Vasconcelos A.T."/>
        </authorList>
    </citation>
    <scope>NUCLEOTIDE SEQUENCE</scope>
</reference>
<keyword evidence="9" id="KW-0378">Hydrolase</keyword>
<proteinExistence type="inferred from homology"/>
<dbReference type="SUPFAM" id="SSF54897">
    <property type="entry name" value="Protease propeptides/inhibitors"/>
    <property type="match status" value="1"/>
</dbReference>
<dbReference type="STRING" id="43151.W5J3H6"/>
<dbReference type="FunFam" id="3.40.630.10:FF:000040">
    <property type="entry name" value="zinc carboxypeptidase"/>
    <property type="match status" value="1"/>
</dbReference>
<keyword evidence="10" id="KW-0862">Zinc</keyword>
<dbReference type="Pfam" id="PF02244">
    <property type="entry name" value="Propep_M14"/>
    <property type="match status" value="1"/>
</dbReference>
<dbReference type="GO" id="GO:0008270">
    <property type="term" value="F:zinc ion binding"/>
    <property type="evidence" value="ECO:0007669"/>
    <property type="project" value="InterPro"/>
</dbReference>
<comment type="subcellular location">
    <subcellularLocation>
        <location evidence="2">Secreted</location>
    </subcellularLocation>
</comment>
<dbReference type="Gene3D" id="3.40.630.10">
    <property type="entry name" value="Zn peptidases"/>
    <property type="match status" value="1"/>
</dbReference>
<comment type="similarity">
    <text evidence="3 14">Belongs to the peptidase M14 family.</text>
</comment>
<evidence type="ECO:0000256" key="1">
    <source>
        <dbReference type="ARBA" id="ARBA00001947"/>
    </source>
</evidence>
<comment type="cofactor">
    <cofactor evidence="1">
        <name>Zn(2+)</name>
        <dbReference type="ChEBI" id="CHEBI:29105"/>
    </cofactor>
</comment>
<keyword evidence="7" id="KW-0479">Metal-binding</keyword>
<dbReference type="FunCoup" id="W5J3H6">
    <property type="interactions" value="37"/>
</dbReference>
<dbReference type="InterPro" id="IPR036990">
    <property type="entry name" value="M14A-like_propep"/>
</dbReference>
<dbReference type="PROSITE" id="PS52035">
    <property type="entry name" value="PEPTIDASE_M14"/>
    <property type="match status" value="1"/>
</dbReference>
<dbReference type="SUPFAM" id="SSF53187">
    <property type="entry name" value="Zn-dependent exopeptidases"/>
    <property type="match status" value="1"/>
</dbReference>
<evidence type="ECO:0000256" key="7">
    <source>
        <dbReference type="ARBA" id="ARBA00022723"/>
    </source>
</evidence>
<dbReference type="Proteomes" id="UP000000673">
    <property type="component" value="Unassembled WGS sequence"/>
</dbReference>
<dbReference type="PROSITE" id="PS00132">
    <property type="entry name" value="CARBOXYPEPT_ZN_1"/>
    <property type="match status" value="1"/>
</dbReference>
<dbReference type="VEuPathDB" id="VectorBase:ADAC009538"/>
<evidence type="ECO:0000256" key="5">
    <source>
        <dbReference type="ARBA" id="ARBA00022645"/>
    </source>
</evidence>
<reference evidence="18" key="4">
    <citation type="submission" date="2015-06" db="UniProtKB">
        <authorList>
            <consortium name="EnsemblMetazoa"/>
        </authorList>
    </citation>
    <scope>IDENTIFICATION</scope>
</reference>
<evidence type="ECO:0000256" key="4">
    <source>
        <dbReference type="ARBA" id="ARBA00022525"/>
    </source>
</evidence>
<keyword evidence="12" id="KW-1015">Disulfide bond</keyword>
<accession>W5J3H6</accession>
<keyword evidence="11" id="KW-0482">Metalloprotease</keyword>
<reference evidence="17 19" key="1">
    <citation type="journal article" date="2010" name="BMC Genomics">
        <title>Combination of measures distinguishes pre-miRNAs from other stem-loops in the genome of the newly sequenced Anopheles darlingi.</title>
        <authorList>
            <person name="Mendes N.D."/>
            <person name="Freitas A.T."/>
            <person name="Vasconcelos A.T."/>
            <person name="Sagot M.F."/>
        </authorList>
    </citation>
    <scope>NUCLEOTIDE SEQUENCE</scope>
</reference>
<dbReference type="AlphaFoldDB" id="W5J3H6"/>
<dbReference type="EnsemblMetazoa" id="ADAC009538-RA">
    <property type="protein sequence ID" value="ADAC009538-PA"/>
    <property type="gene ID" value="ADAC009538"/>
</dbReference>
<evidence type="ECO:0000256" key="3">
    <source>
        <dbReference type="ARBA" id="ARBA00005988"/>
    </source>
</evidence>
<dbReference type="HOGENOM" id="CLU_019326_2_1_1"/>